<keyword evidence="1" id="KW-0175">Coiled coil</keyword>
<reference evidence="3 4" key="1">
    <citation type="submission" date="2015-07" db="EMBL/GenBank/DDBJ databases">
        <title>The genome of Eufriesea mexicana.</title>
        <authorList>
            <person name="Pan H."/>
            <person name="Kapheim K."/>
        </authorList>
    </citation>
    <scope>NUCLEOTIDE SEQUENCE [LARGE SCALE GENOMIC DNA]</scope>
    <source>
        <strain evidence="3">0111107269</strain>
        <tissue evidence="3">Whole body</tissue>
    </source>
</reference>
<evidence type="ECO:0000256" key="2">
    <source>
        <dbReference type="SAM" id="MobiDB-lite"/>
    </source>
</evidence>
<feature type="non-terminal residue" evidence="3">
    <location>
        <position position="883"/>
    </location>
</feature>
<keyword evidence="4" id="KW-1185">Reference proteome</keyword>
<accession>A0A310SK46</accession>
<dbReference type="EMBL" id="KQ761783">
    <property type="protein sequence ID" value="OAD57056.1"/>
    <property type="molecule type" value="Genomic_DNA"/>
</dbReference>
<feature type="coiled-coil region" evidence="1">
    <location>
        <begin position="34"/>
        <end position="86"/>
    </location>
</feature>
<organism evidence="3 4">
    <name type="scientific">Eufriesea mexicana</name>
    <dbReference type="NCBI Taxonomy" id="516756"/>
    <lineage>
        <taxon>Eukaryota</taxon>
        <taxon>Metazoa</taxon>
        <taxon>Ecdysozoa</taxon>
        <taxon>Arthropoda</taxon>
        <taxon>Hexapoda</taxon>
        <taxon>Insecta</taxon>
        <taxon>Pterygota</taxon>
        <taxon>Neoptera</taxon>
        <taxon>Endopterygota</taxon>
        <taxon>Hymenoptera</taxon>
        <taxon>Apocrita</taxon>
        <taxon>Aculeata</taxon>
        <taxon>Apoidea</taxon>
        <taxon>Anthophila</taxon>
        <taxon>Apidae</taxon>
        <taxon>Eufriesea</taxon>
    </lineage>
</organism>
<protein>
    <recommendedName>
        <fullName evidence="5">CASP8-associated protein 2</fullName>
    </recommendedName>
</protein>
<feature type="region of interest" description="Disordered" evidence="2">
    <location>
        <begin position="420"/>
        <end position="447"/>
    </location>
</feature>
<feature type="compositionally biased region" description="Basic residues" evidence="2">
    <location>
        <begin position="424"/>
        <end position="433"/>
    </location>
</feature>
<evidence type="ECO:0000313" key="4">
    <source>
        <dbReference type="Proteomes" id="UP000250275"/>
    </source>
</evidence>
<gene>
    <name evidence="3" type="ORF">WN48_02857</name>
</gene>
<proteinExistence type="predicted"/>
<dbReference type="Proteomes" id="UP000250275">
    <property type="component" value="Unassembled WGS sequence"/>
</dbReference>
<evidence type="ECO:0008006" key="5">
    <source>
        <dbReference type="Google" id="ProtNLM"/>
    </source>
</evidence>
<evidence type="ECO:0000256" key="1">
    <source>
        <dbReference type="SAM" id="Coils"/>
    </source>
</evidence>
<name>A0A310SK46_9HYME</name>
<dbReference type="AlphaFoldDB" id="A0A310SK46"/>
<sequence length="883" mass="103032">MEDDIDIYEDLPSFGTEFCENFISNNGVNTVEEQLELKKQIAELTTKLENFQKVNQNLEINLFSLLKTAKAEIARKDKMIDELRKKLDDVTFKRGIHSKTNDYNIHKSTFRETIVNAHHKSTDKCFSSNENNVKTADCSYNQTRDQQNKSTLIPITVFGERLLKRMTDEQNLEKKDKYLNKISISNNDNTNNEGYVIESDKENGFLSDINFSNTKEIPSSTVEQYKENEHIKNPSALLKSTLKDFVSSNKSEISSTFQQKPILVTTDTRKRVNEETNRYSSTKRIKSTGDEYLSKTIKKEIDDSTILDSHSKCSLPHNNNLEPSSHSKEKQYTIKNTVIGYTRNSSAELKKHDYFVNDTKKEDERKDIRNKNVVSYYKKDANERSLKRRNKSVQNTISTLDRKDTDCYIEVFKRDNYRSNYSEHHHKTKQKEHHRTENHRSRIKSTSYIKPSREDKYNRNQYKHTNYDAKFEERYNFRNIGTDKSKNSKKDLCNAHNEMKYSTTHRVSTNQKGDNMKKANSYNEYDSRKIRLKDTNRQIKRENKRDEYNEYSDRKVNEEHFTNHVKYSEVSKRNCEKDNEIIERMNCILPIENKLGIHDKLQNHAKKELQNSSIDFVEACDNMLTSNNLYDENYQLNKTSSIFDEKSINTSENHISKNNLQLIKNDCAEMQTEQTISLKHAKDILQENKCIGLNYMKLTQDNHSANNSMQQISELGMIDHSSENIMKENVFQNSYACSTIIRKSSKEMDEKMNNYGNVNTAHNIIKSKHDNFNNHNENKINPNSPDNISTINANYNNTDVLMDTVHKRDCSKDIGEMESLELKEFKKPLQRTRNDNRNAKITSTNVHGKLVVFARRKKPVCLANSNANMTVLINNNPNASVNL</sequence>
<evidence type="ECO:0000313" key="3">
    <source>
        <dbReference type="EMBL" id="OAD57056.1"/>
    </source>
</evidence>
<dbReference type="OrthoDB" id="1938039at2759"/>